<name>R7Q293_CHOCR</name>
<keyword evidence="2" id="KW-1185">Reference proteome</keyword>
<dbReference type="Proteomes" id="UP000012073">
    <property type="component" value="Unassembled WGS sequence"/>
</dbReference>
<evidence type="ECO:0000313" key="1">
    <source>
        <dbReference type="EMBL" id="CDF32717.1"/>
    </source>
</evidence>
<proteinExistence type="predicted"/>
<sequence>MLERQCCYQTRACDDDRRSPHHGNAWHSRKSRILQHVFCKMGIKTKYAFTRFRICAYGAFANILGSLSSSNLENSCTRLTGTGANCFC</sequence>
<protein>
    <submittedName>
        <fullName evidence="1">Uncharacterized protein</fullName>
    </submittedName>
</protein>
<dbReference type="AlphaFoldDB" id="R7Q293"/>
<dbReference type="KEGG" id="ccp:CHC_T00001076001"/>
<gene>
    <name evidence="1" type="ORF">CHC_T00001076001</name>
</gene>
<dbReference type="EMBL" id="HG001552">
    <property type="protein sequence ID" value="CDF32717.1"/>
    <property type="molecule type" value="Genomic_DNA"/>
</dbReference>
<organism evidence="1 2">
    <name type="scientific">Chondrus crispus</name>
    <name type="common">Carrageen Irish moss</name>
    <name type="synonym">Polymorpha crispa</name>
    <dbReference type="NCBI Taxonomy" id="2769"/>
    <lineage>
        <taxon>Eukaryota</taxon>
        <taxon>Rhodophyta</taxon>
        <taxon>Florideophyceae</taxon>
        <taxon>Rhodymeniophycidae</taxon>
        <taxon>Gigartinales</taxon>
        <taxon>Gigartinaceae</taxon>
        <taxon>Chondrus</taxon>
    </lineage>
</organism>
<reference evidence="2" key="1">
    <citation type="journal article" date="2013" name="Proc. Natl. Acad. Sci. U.S.A.">
        <title>Genome structure and metabolic features in the red seaweed Chondrus crispus shed light on evolution of the Archaeplastida.</title>
        <authorList>
            <person name="Collen J."/>
            <person name="Porcel B."/>
            <person name="Carre W."/>
            <person name="Ball S.G."/>
            <person name="Chaparro C."/>
            <person name="Tonon T."/>
            <person name="Barbeyron T."/>
            <person name="Michel G."/>
            <person name="Noel B."/>
            <person name="Valentin K."/>
            <person name="Elias M."/>
            <person name="Artiguenave F."/>
            <person name="Arun A."/>
            <person name="Aury J.M."/>
            <person name="Barbosa-Neto J.F."/>
            <person name="Bothwell J.H."/>
            <person name="Bouget F.Y."/>
            <person name="Brillet L."/>
            <person name="Cabello-Hurtado F."/>
            <person name="Capella-Gutierrez S."/>
            <person name="Charrier B."/>
            <person name="Cladiere L."/>
            <person name="Cock J.M."/>
            <person name="Coelho S.M."/>
            <person name="Colleoni C."/>
            <person name="Czjzek M."/>
            <person name="Da Silva C."/>
            <person name="Delage L."/>
            <person name="Denoeud F."/>
            <person name="Deschamps P."/>
            <person name="Dittami S.M."/>
            <person name="Gabaldon T."/>
            <person name="Gachon C.M."/>
            <person name="Groisillier A."/>
            <person name="Herve C."/>
            <person name="Jabbari K."/>
            <person name="Katinka M."/>
            <person name="Kloareg B."/>
            <person name="Kowalczyk N."/>
            <person name="Labadie K."/>
            <person name="Leblanc C."/>
            <person name="Lopez P.J."/>
            <person name="McLachlan D.H."/>
            <person name="Meslet-Cladiere L."/>
            <person name="Moustafa A."/>
            <person name="Nehr Z."/>
            <person name="Nyvall Collen P."/>
            <person name="Panaud O."/>
            <person name="Partensky F."/>
            <person name="Poulain J."/>
            <person name="Rensing S.A."/>
            <person name="Rousvoal S."/>
            <person name="Samson G."/>
            <person name="Symeonidi A."/>
            <person name="Weissenbach J."/>
            <person name="Zambounis A."/>
            <person name="Wincker P."/>
            <person name="Boyen C."/>
        </authorList>
    </citation>
    <scope>NUCLEOTIDE SEQUENCE [LARGE SCALE GENOMIC DNA]</scope>
    <source>
        <strain evidence="2">cv. Stackhouse</strain>
    </source>
</reference>
<evidence type="ECO:0000313" key="2">
    <source>
        <dbReference type="Proteomes" id="UP000012073"/>
    </source>
</evidence>
<dbReference type="Gramene" id="CDF32717">
    <property type="protein sequence ID" value="CDF32717"/>
    <property type="gene ID" value="CHC_T00001076001"/>
</dbReference>
<accession>R7Q293</accession>
<dbReference type="GeneID" id="17320205"/>
<dbReference type="RefSeq" id="XP_005712488.1">
    <property type="nucleotide sequence ID" value="XM_005712431.1"/>
</dbReference>